<keyword evidence="2" id="KW-1185">Reference proteome</keyword>
<name>A0AC61RIP1_9BACT</name>
<reference evidence="1" key="1">
    <citation type="submission" date="2019-04" db="EMBL/GenBank/DDBJ databases">
        <title>Microbes associate with the intestines of laboratory mice.</title>
        <authorList>
            <person name="Navarre W."/>
            <person name="Wong E."/>
            <person name="Huang K."/>
            <person name="Tropini C."/>
            <person name="Ng K."/>
            <person name="Yu B."/>
        </authorList>
    </citation>
    <scope>NUCLEOTIDE SEQUENCE</scope>
    <source>
        <strain evidence="1">NM04_E33</strain>
    </source>
</reference>
<dbReference type="Proteomes" id="UP000306319">
    <property type="component" value="Unassembled WGS sequence"/>
</dbReference>
<gene>
    <name evidence="1" type="ORF">E5331_11145</name>
</gene>
<evidence type="ECO:0000313" key="2">
    <source>
        <dbReference type="Proteomes" id="UP000306319"/>
    </source>
</evidence>
<protein>
    <submittedName>
        <fullName evidence="1">Uncharacterized protein</fullName>
    </submittedName>
</protein>
<organism evidence="1 2">
    <name type="scientific">Lepagella muris</name>
    <dbReference type="NCBI Taxonomy" id="3032870"/>
    <lineage>
        <taxon>Bacteria</taxon>
        <taxon>Pseudomonadati</taxon>
        <taxon>Bacteroidota</taxon>
        <taxon>Bacteroidia</taxon>
        <taxon>Bacteroidales</taxon>
        <taxon>Muribaculaceae</taxon>
        <taxon>Lepagella</taxon>
    </lineage>
</organism>
<sequence length="324" mass="36532">MRHLFLTLCLCILSLADIAAQEIVSGTIVDNKNEPLPGARIEIVGRSETAYSDIDGTFRIEVPEKIKKIRVIYVGYKPIERKYKPGMIVKLGNGWAGNPSGFRGFFELNGGFGFGGNVNIHAGNMSVEDLRTFLNAGILFSFGYQINRNFYTGLGLGFMAQMAKYKERVYNPSSNSNYSNYVQTYSDYLYESLPLFLDLRYDLDIAAKTTPYIGLKIGYQFLFGGCEGEDYFMSVYDSNNELELYTDDVGAFLFQPSIGFRTSLGKKAGINFGLSYNIRQPKKLYGIYHYNQLGQDGSIINNDERMDFGKSYSGVLMFNISFDY</sequence>
<dbReference type="EMBL" id="SRYB01000015">
    <property type="protein sequence ID" value="TGY78249.1"/>
    <property type="molecule type" value="Genomic_DNA"/>
</dbReference>
<proteinExistence type="predicted"/>
<accession>A0AC61RIP1</accession>
<comment type="caution">
    <text evidence="1">The sequence shown here is derived from an EMBL/GenBank/DDBJ whole genome shotgun (WGS) entry which is preliminary data.</text>
</comment>
<evidence type="ECO:0000313" key="1">
    <source>
        <dbReference type="EMBL" id="TGY78249.1"/>
    </source>
</evidence>